<accession>A0A239A328</accession>
<sequence length="90" mass="10169">MGYDQKFVFESIQDAESIRQYLEAVMEGLHKGRLVVSAGQEEFVLQPRELLTFAVKARKRGGAGRLSLTISWRCPEEETPKQGNTLKIEA</sequence>
<name>A0A239A328_9BACT</name>
<evidence type="ECO:0000259" key="1">
    <source>
        <dbReference type="Pfam" id="PF20068"/>
    </source>
</evidence>
<dbReference type="EMBL" id="FZOC01000003">
    <property type="protein sequence ID" value="SNR89899.1"/>
    <property type="molecule type" value="Genomic_DNA"/>
</dbReference>
<dbReference type="AlphaFoldDB" id="A0A239A328"/>
<dbReference type="RefSeq" id="WP_179216953.1">
    <property type="nucleotide sequence ID" value="NZ_FZOC01000003.1"/>
</dbReference>
<dbReference type="InterPro" id="IPR027598">
    <property type="entry name" value="Amphi-Trp_dom"/>
</dbReference>
<keyword evidence="3" id="KW-1185">Reference proteome</keyword>
<gene>
    <name evidence="2" type="ORF">SAMN04488503_1790</name>
</gene>
<dbReference type="Proteomes" id="UP000198324">
    <property type="component" value="Unassembled WGS sequence"/>
</dbReference>
<reference evidence="2 3" key="1">
    <citation type="submission" date="2017-06" db="EMBL/GenBank/DDBJ databases">
        <authorList>
            <person name="Kim H.J."/>
            <person name="Triplett B.A."/>
        </authorList>
    </citation>
    <scope>NUCLEOTIDE SEQUENCE [LARGE SCALE GENOMIC DNA]</scope>
    <source>
        <strain evidence="2 3">DSM 13116</strain>
    </source>
</reference>
<evidence type="ECO:0000313" key="3">
    <source>
        <dbReference type="Proteomes" id="UP000198324"/>
    </source>
</evidence>
<proteinExistence type="predicted"/>
<dbReference type="NCBIfam" id="TIGR04354">
    <property type="entry name" value="amphi-Trp"/>
    <property type="match status" value="1"/>
</dbReference>
<dbReference type="Pfam" id="PF20068">
    <property type="entry name" value="Amphi-Trp"/>
    <property type="match status" value="1"/>
</dbReference>
<organism evidence="2 3">
    <name type="scientific">Humidesulfovibrio mexicanus</name>
    <dbReference type="NCBI Taxonomy" id="147047"/>
    <lineage>
        <taxon>Bacteria</taxon>
        <taxon>Pseudomonadati</taxon>
        <taxon>Thermodesulfobacteriota</taxon>
        <taxon>Desulfovibrionia</taxon>
        <taxon>Desulfovibrionales</taxon>
        <taxon>Desulfovibrionaceae</taxon>
        <taxon>Humidesulfovibrio</taxon>
    </lineage>
</organism>
<protein>
    <submittedName>
        <fullName evidence="2">Amphi-Trp domain-containing protein</fullName>
    </submittedName>
</protein>
<evidence type="ECO:0000313" key="2">
    <source>
        <dbReference type="EMBL" id="SNR89899.1"/>
    </source>
</evidence>
<feature type="domain" description="Amphi-Trp" evidence="1">
    <location>
        <begin position="4"/>
        <end position="88"/>
    </location>
</feature>